<dbReference type="EMBL" id="JASPKY010000301">
    <property type="protein sequence ID" value="KAK9709824.1"/>
    <property type="molecule type" value="Genomic_DNA"/>
</dbReference>
<name>A0AAW1JXQ9_POPJA</name>
<accession>A0AAW1JXQ9</accession>
<dbReference type="Proteomes" id="UP001458880">
    <property type="component" value="Unassembled WGS sequence"/>
</dbReference>
<comment type="caution">
    <text evidence="1">The sequence shown here is derived from an EMBL/GenBank/DDBJ whole genome shotgun (WGS) entry which is preliminary data.</text>
</comment>
<evidence type="ECO:0000313" key="1">
    <source>
        <dbReference type="EMBL" id="KAK9709824.1"/>
    </source>
</evidence>
<organism evidence="1 2">
    <name type="scientific">Popillia japonica</name>
    <name type="common">Japanese beetle</name>
    <dbReference type="NCBI Taxonomy" id="7064"/>
    <lineage>
        <taxon>Eukaryota</taxon>
        <taxon>Metazoa</taxon>
        <taxon>Ecdysozoa</taxon>
        <taxon>Arthropoda</taxon>
        <taxon>Hexapoda</taxon>
        <taxon>Insecta</taxon>
        <taxon>Pterygota</taxon>
        <taxon>Neoptera</taxon>
        <taxon>Endopterygota</taxon>
        <taxon>Coleoptera</taxon>
        <taxon>Polyphaga</taxon>
        <taxon>Scarabaeiformia</taxon>
        <taxon>Scarabaeidae</taxon>
        <taxon>Rutelinae</taxon>
        <taxon>Popillia</taxon>
    </lineage>
</organism>
<dbReference type="Pfam" id="PF14223">
    <property type="entry name" value="Retrotran_gag_2"/>
    <property type="match status" value="1"/>
</dbReference>
<proteinExistence type="predicted"/>
<dbReference type="PANTHER" id="PTHR47481:SF7">
    <property type="entry name" value="CCHC-TYPE DOMAIN-CONTAINING PROTEIN"/>
    <property type="match status" value="1"/>
</dbReference>
<dbReference type="PANTHER" id="PTHR47481">
    <property type="match status" value="1"/>
</dbReference>
<gene>
    <name evidence="1" type="ORF">QE152_g26396</name>
</gene>
<sequence>MAASSECKVSVDKLEGPNDWAKWKWHMSMVLRSYGLEDIVSGVRKCVVLPVEPKEEEKTLYAAWQKDDAKAASLLASAVSRSVAELVLTCNNAKEIWDKLHARFEPKLQKLFVDLNEELTKHKENTLSERILNGRILSTLGKEFDNFKDIWDTIPSENQKLNLLIEKLCTIELRDQSSTEASAFVASGKRKQFKKDKLGKPKLSMERASLQFICVQ</sequence>
<keyword evidence="2" id="KW-1185">Reference proteome</keyword>
<protein>
    <submittedName>
        <fullName evidence="1">Uncharacterized protein</fullName>
    </submittedName>
</protein>
<dbReference type="AlphaFoldDB" id="A0AAW1JXQ9"/>
<evidence type="ECO:0000313" key="2">
    <source>
        <dbReference type="Proteomes" id="UP001458880"/>
    </source>
</evidence>
<reference evidence="1 2" key="1">
    <citation type="journal article" date="2024" name="BMC Genomics">
        <title>De novo assembly and annotation of Popillia japonica's genome with initial clues to its potential as an invasive pest.</title>
        <authorList>
            <person name="Cucini C."/>
            <person name="Boschi S."/>
            <person name="Funari R."/>
            <person name="Cardaioli E."/>
            <person name="Iannotti N."/>
            <person name="Marturano G."/>
            <person name="Paoli F."/>
            <person name="Bruttini M."/>
            <person name="Carapelli A."/>
            <person name="Frati F."/>
            <person name="Nardi F."/>
        </authorList>
    </citation>
    <scope>NUCLEOTIDE SEQUENCE [LARGE SCALE GENOMIC DNA]</scope>
    <source>
        <strain evidence="1">DMR45628</strain>
    </source>
</reference>